<dbReference type="AlphaFoldDB" id="A0A6N8ETN8"/>
<evidence type="ECO:0000259" key="4">
    <source>
        <dbReference type="PROSITE" id="PS51186"/>
    </source>
</evidence>
<reference evidence="5 6" key="1">
    <citation type="submission" date="2019-11" db="EMBL/GenBank/DDBJ databases">
        <title>Draft genome sequences of five Paenibacillus species of dairy origin.</title>
        <authorList>
            <person name="Olajide A.M."/>
            <person name="Chen S."/>
            <person name="Lapointe G."/>
        </authorList>
    </citation>
    <scope>NUCLEOTIDE SEQUENCE [LARGE SCALE GENOMIC DNA]</scope>
    <source>
        <strain evidence="5 6">3CT49</strain>
    </source>
</reference>
<keyword evidence="1 3" id="KW-0547">Nucleotide-binding</keyword>
<dbReference type="Pfam" id="PF00583">
    <property type="entry name" value="Acetyltransf_1"/>
    <property type="match status" value="1"/>
</dbReference>
<comment type="catalytic activity">
    <reaction evidence="3">
        <text>holo-[citrate lyase ACP] + acetate + ATP = acetyl-[citrate lyase ACP] + AMP + diphosphate</text>
        <dbReference type="Rhea" id="RHEA:23788"/>
        <dbReference type="Rhea" id="RHEA-COMP:10158"/>
        <dbReference type="Rhea" id="RHEA-COMP:13710"/>
        <dbReference type="ChEBI" id="CHEBI:30089"/>
        <dbReference type="ChEBI" id="CHEBI:30616"/>
        <dbReference type="ChEBI" id="CHEBI:33019"/>
        <dbReference type="ChEBI" id="CHEBI:82683"/>
        <dbReference type="ChEBI" id="CHEBI:137976"/>
        <dbReference type="ChEBI" id="CHEBI:456215"/>
        <dbReference type="EC" id="6.2.1.22"/>
    </reaction>
</comment>
<dbReference type="SUPFAM" id="SSF55729">
    <property type="entry name" value="Acyl-CoA N-acyltransferases (Nat)"/>
    <property type="match status" value="1"/>
</dbReference>
<evidence type="ECO:0000313" key="5">
    <source>
        <dbReference type="EMBL" id="MUG23606.1"/>
    </source>
</evidence>
<dbReference type="InterPro" id="IPR000182">
    <property type="entry name" value="GNAT_dom"/>
</dbReference>
<gene>
    <name evidence="5" type="primary">citC</name>
    <name evidence="5" type="ORF">GNQ08_14510</name>
</gene>
<dbReference type="EMBL" id="WNZZ01000009">
    <property type="protein sequence ID" value="MUG23606.1"/>
    <property type="molecule type" value="Genomic_DNA"/>
</dbReference>
<dbReference type="InterPro" id="IPR016181">
    <property type="entry name" value="Acyl_CoA_acyltransferase"/>
</dbReference>
<organism evidence="5 6">
    <name type="scientific">Paenibacillus macerans</name>
    <name type="common">Bacillus macerans</name>
    <dbReference type="NCBI Taxonomy" id="44252"/>
    <lineage>
        <taxon>Bacteria</taxon>
        <taxon>Bacillati</taxon>
        <taxon>Bacillota</taxon>
        <taxon>Bacilli</taxon>
        <taxon>Bacillales</taxon>
        <taxon>Paenibacillaceae</taxon>
        <taxon>Paenibacillus</taxon>
    </lineage>
</organism>
<accession>A0A6N8ETN8</accession>
<comment type="function">
    <text evidence="3">Acetylation of prosthetic group (2-(5''-phosphoribosyl)-3'-dephosphocoenzyme-A) of the gamma subunit of citrate lyase.</text>
</comment>
<dbReference type="OrthoDB" id="9779753at2"/>
<evidence type="ECO:0000256" key="1">
    <source>
        <dbReference type="ARBA" id="ARBA00022741"/>
    </source>
</evidence>
<feature type="domain" description="N-acetyltransferase" evidence="4">
    <location>
        <begin position="1"/>
        <end position="131"/>
    </location>
</feature>
<dbReference type="SUPFAM" id="SSF52374">
    <property type="entry name" value="Nucleotidylyl transferase"/>
    <property type="match status" value="1"/>
</dbReference>
<dbReference type="GO" id="GO:0008771">
    <property type="term" value="F:[citrate (pro-3S)-lyase] ligase activity"/>
    <property type="evidence" value="ECO:0007669"/>
    <property type="project" value="UniProtKB-EC"/>
</dbReference>
<proteinExistence type="predicted"/>
<keyword evidence="2 3" id="KW-0067">ATP-binding</keyword>
<dbReference type="GO" id="GO:0016829">
    <property type="term" value="F:lyase activity"/>
    <property type="evidence" value="ECO:0007669"/>
    <property type="project" value="UniProtKB-KW"/>
</dbReference>
<evidence type="ECO:0000313" key="6">
    <source>
        <dbReference type="Proteomes" id="UP000442469"/>
    </source>
</evidence>
<keyword evidence="3 5" id="KW-0436">Ligase</keyword>
<sequence>MIRMWILEMEEQVLNLESGRDKDRLIAFLKTRGLTLDNDIQYAMAIEEEGRIVATGAFSGRVLKCIAVDEAYAGRGLSARIMNHLIREQYRRGRSRLFMFTKPKNKMIFSELGFHIVVETPTAVLLENRKDGLSRYLDEIGRECGYGDEVHVEEIHNAGAVVLNGNPFTLGHRYLIEYAAARVQKLHVFVIWEDRSVFPQEIRYRLIEEGTRHLSNVVLHQGRDYIISAATFPSYFLKKDADAAEVHAELDLTLFSRHIAPHLRITKRFVGEEPSCKVTRTYNRVMKKLLPAWGIEVEEVPRICNGQEAISASRVRELIRKGDVTAVKELVPETTYRFLQSPEAGEVIRCIRGELR</sequence>
<dbReference type="SMART" id="SM00764">
    <property type="entry name" value="Citrate_ly_lig"/>
    <property type="match status" value="1"/>
</dbReference>
<dbReference type="PANTHER" id="PTHR40599">
    <property type="entry name" value="[CITRATE [PRO-3S]-LYASE] LIGASE"/>
    <property type="match status" value="1"/>
</dbReference>
<protein>
    <recommendedName>
        <fullName evidence="3">[Citrate [pro-3S]-lyase] ligase</fullName>
        <ecNumber evidence="3">6.2.1.22</ecNumber>
    </recommendedName>
</protein>
<dbReference type="Pfam" id="PF08218">
    <property type="entry name" value="Citrate_ly_lig"/>
    <property type="match status" value="1"/>
</dbReference>
<dbReference type="PROSITE" id="PS51186">
    <property type="entry name" value="GNAT"/>
    <property type="match status" value="1"/>
</dbReference>
<evidence type="ECO:0000256" key="2">
    <source>
        <dbReference type="ARBA" id="ARBA00022840"/>
    </source>
</evidence>
<keyword evidence="5" id="KW-0456">Lyase</keyword>
<dbReference type="InterPro" id="IPR013166">
    <property type="entry name" value="Citrate_lyase_ligase_C"/>
</dbReference>
<dbReference type="Gene3D" id="3.40.50.620">
    <property type="entry name" value="HUPs"/>
    <property type="match status" value="1"/>
</dbReference>
<dbReference type="Proteomes" id="UP000442469">
    <property type="component" value="Unassembled WGS sequence"/>
</dbReference>
<dbReference type="PANTHER" id="PTHR40599:SF1">
    <property type="entry name" value="[CITRATE [PRO-3S]-LYASE] LIGASE"/>
    <property type="match status" value="1"/>
</dbReference>
<dbReference type="InterPro" id="IPR014729">
    <property type="entry name" value="Rossmann-like_a/b/a_fold"/>
</dbReference>
<dbReference type="GO" id="GO:0005524">
    <property type="term" value="F:ATP binding"/>
    <property type="evidence" value="ECO:0007669"/>
    <property type="project" value="UniProtKB-UniRule"/>
</dbReference>
<name>A0A6N8ETN8_PAEMA</name>
<dbReference type="Gene3D" id="3.40.630.30">
    <property type="match status" value="1"/>
</dbReference>
<dbReference type="NCBIfam" id="TIGR00124">
    <property type="entry name" value="cit_ly_ligase"/>
    <property type="match status" value="1"/>
</dbReference>
<dbReference type="EC" id="6.2.1.22" evidence="3"/>
<comment type="caution">
    <text evidence="5">The sequence shown here is derived from an EMBL/GenBank/DDBJ whole genome shotgun (WGS) entry which is preliminary data.</text>
</comment>
<dbReference type="PIRSF" id="PIRSF005751">
    <property type="entry name" value="Acet_citr_lig"/>
    <property type="match status" value="1"/>
</dbReference>
<dbReference type="InterPro" id="IPR005216">
    <property type="entry name" value="Citrate_lyase_ligase"/>
</dbReference>
<evidence type="ECO:0000256" key="3">
    <source>
        <dbReference type="PIRNR" id="PIRNR005751"/>
    </source>
</evidence>
<dbReference type="GO" id="GO:0016747">
    <property type="term" value="F:acyltransferase activity, transferring groups other than amino-acyl groups"/>
    <property type="evidence" value="ECO:0007669"/>
    <property type="project" value="InterPro"/>
</dbReference>